<dbReference type="Proteomes" id="UP001596524">
    <property type="component" value="Unassembled WGS sequence"/>
</dbReference>
<organism evidence="2 3">
    <name type="scientific">Nocardioides astragali</name>
    <dbReference type="NCBI Taxonomy" id="1776736"/>
    <lineage>
        <taxon>Bacteria</taxon>
        <taxon>Bacillati</taxon>
        <taxon>Actinomycetota</taxon>
        <taxon>Actinomycetes</taxon>
        <taxon>Propionibacteriales</taxon>
        <taxon>Nocardioidaceae</taxon>
        <taxon>Nocardioides</taxon>
    </lineage>
</organism>
<keyword evidence="3" id="KW-1185">Reference proteome</keyword>
<gene>
    <name evidence="2" type="ORF">ACFQO6_02165</name>
</gene>
<protein>
    <submittedName>
        <fullName evidence="2">M15 family metallopeptidase</fullName>
        <ecNumber evidence="2">3.4.-.-</ecNumber>
    </submittedName>
</protein>
<dbReference type="EMBL" id="JBHTCH010000001">
    <property type="protein sequence ID" value="MFC7359057.1"/>
    <property type="molecule type" value="Genomic_DNA"/>
</dbReference>
<keyword evidence="2" id="KW-0378">Hydrolase</keyword>
<dbReference type="Pfam" id="PF13539">
    <property type="entry name" value="Peptidase_M15_4"/>
    <property type="match status" value="1"/>
</dbReference>
<evidence type="ECO:0000259" key="1">
    <source>
        <dbReference type="Pfam" id="PF13539"/>
    </source>
</evidence>
<accession>A0ABW2MZS1</accession>
<dbReference type="InterPro" id="IPR009045">
    <property type="entry name" value="Zn_M74/Hedgehog-like"/>
</dbReference>
<reference evidence="3" key="1">
    <citation type="journal article" date="2019" name="Int. J. Syst. Evol. Microbiol.">
        <title>The Global Catalogue of Microorganisms (GCM) 10K type strain sequencing project: providing services to taxonomists for standard genome sequencing and annotation.</title>
        <authorList>
            <consortium name="The Broad Institute Genomics Platform"/>
            <consortium name="The Broad Institute Genome Sequencing Center for Infectious Disease"/>
            <person name="Wu L."/>
            <person name="Ma J."/>
        </authorList>
    </citation>
    <scope>NUCLEOTIDE SEQUENCE [LARGE SCALE GENOMIC DNA]</scope>
    <source>
        <strain evidence="3">FCH27</strain>
    </source>
</reference>
<dbReference type="Gene3D" id="3.30.1380.10">
    <property type="match status" value="1"/>
</dbReference>
<evidence type="ECO:0000313" key="3">
    <source>
        <dbReference type="Proteomes" id="UP001596524"/>
    </source>
</evidence>
<comment type="caution">
    <text evidence="2">The sequence shown here is derived from an EMBL/GenBank/DDBJ whole genome shotgun (WGS) entry which is preliminary data.</text>
</comment>
<dbReference type="GO" id="GO:0016787">
    <property type="term" value="F:hydrolase activity"/>
    <property type="evidence" value="ECO:0007669"/>
    <property type="project" value="UniProtKB-KW"/>
</dbReference>
<dbReference type="EC" id="3.4.-.-" evidence="2"/>
<dbReference type="RefSeq" id="WP_255890163.1">
    <property type="nucleotide sequence ID" value="NZ_JAFMZM010000003.1"/>
</dbReference>
<sequence>MSVNGLLAALVQVVLTVAAVPVPVVAERVRVEAPPSVDGTQDEAATGFGSVPPPWLGTRVLPEDPATGYGVVRPTPPVMRHRRWTLPDDVRMLPGRGYASTVVSPAPRHVIRRSSWKPGCPVAATDLAWVRLAFWGFDGERHTGELLVHRTVADDIVEVFGVLYRTRFPQEQVGIVRAYDPDAPSTGDGNGTGSFVCRPSTGATYFSQHAYGLAIDLNSFQNPYAKGPVVLPELASAYLDRPRVRAGMVTADGPVVRAFARIGWEWGGAWRHSRDYMHFSQNGL</sequence>
<feature type="domain" description="Peptidase M15C" evidence="1">
    <location>
        <begin position="202"/>
        <end position="280"/>
    </location>
</feature>
<name>A0ABW2MZS1_9ACTN</name>
<proteinExistence type="predicted"/>
<dbReference type="SUPFAM" id="SSF55166">
    <property type="entry name" value="Hedgehog/DD-peptidase"/>
    <property type="match status" value="1"/>
</dbReference>
<evidence type="ECO:0000313" key="2">
    <source>
        <dbReference type="EMBL" id="MFC7359057.1"/>
    </source>
</evidence>
<dbReference type="InterPro" id="IPR039561">
    <property type="entry name" value="Peptidase_M15C"/>
</dbReference>